<evidence type="ECO:0000256" key="2">
    <source>
        <dbReference type="ARBA" id="ARBA00005417"/>
    </source>
</evidence>
<feature type="transmembrane region" description="Helical" evidence="12">
    <location>
        <begin position="568"/>
        <end position="586"/>
    </location>
</feature>
<evidence type="ECO:0000259" key="13">
    <source>
        <dbReference type="PROSITE" id="PS50893"/>
    </source>
</evidence>
<keyword evidence="7 14" id="KW-0067">ATP-binding</keyword>
<dbReference type="PANTHER" id="PTHR43553">
    <property type="entry name" value="HEAVY METAL TRANSPORTER"/>
    <property type="match status" value="1"/>
</dbReference>
<dbReference type="InterPro" id="IPR027417">
    <property type="entry name" value="P-loop_NTPase"/>
</dbReference>
<organism evidence="14 15">
    <name type="scientific">Paenibacillus glycinis</name>
    <dbReference type="NCBI Taxonomy" id="2697035"/>
    <lineage>
        <taxon>Bacteria</taxon>
        <taxon>Bacillati</taxon>
        <taxon>Bacillota</taxon>
        <taxon>Bacilli</taxon>
        <taxon>Bacillales</taxon>
        <taxon>Paenibacillaceae</taxon>
        <taxon>Paenibacillus</taxon>
    </lineage>
</organism>
<evidence type="ECO:0000256" key="4">
    <source>
        <dbReference type="ARBA" id="ARBA00022475"/>
    </source>
</evidence>
<keyword evidence="8" id="KW-1278">Translocase</keyword>
<gene>
    <name evidence="14" type="ORF">GT019_05795</name>
</gene>
<comment type="subcellular location">
    <subcellularLocation>
        <location evidence="1">Membrane</location>
        <topology evidence="1">Multi-pass membrane protein</topology>
    </subcellularLocation>
</comment>
<dbReference type="Gene3D" id="3.40.50.300">
    <property type="entry name" value="P-loop containing nucleotide triphosphate hydrolases"/>
    <property type="match status" value="1"/>
</dbReference>
<evidence type="ECO:0000256" key="8">
    <source>
        <dbReference type="ARBA" id="ARBA00022967"/>
    </source>
</evidence>
<dbReference type="SMART" id="SM00382">
    <property type="entry name" value="AAA"/>
    <property type="match status" value="1"/>
</dbReference>
<evidence type="ECO:0000256" key="5">
    <source>
        <dbReference type="ARBA" id="ARBA00022692"/>
    </source>
</evidence>
<dbReference type="PROSITE" id="PS50893">
    <property type="entry name" value="ABC_TRANSPORTER_2"/>
    <property type="match status" value="1"/>
</dbReference>
<keyword evidence="10 12" id="KW-0472">Membrane</keyword>
<dbReference type="GO" id="GO:0005524">
    <property type="term" value="F:ATP binding"/>
    <property type="evidence" value="ECO:0007669"/>
    <property type="project" value="UniProtKB-KW"/>
</dbReference>
<dbReference type="CDD" id="cd16914">
    <property type="entry name" value="EcfT"/>
    <property type="match status" value="1"/>
</dbReference>
<dbReference type="SUPFAM" id="SSF52540">
    <property type="entry name" value="P-loop containing nucleoside triphosphate hydrolases"/>
    <property type="match status" value="1"/>
</dbReference>
<evidence type="ECO:0000256" key="3">
    <source>
        <dbReference type="ARBA" id="ARBA00022448"/>
    </source>
</evidence>
<evidence type="ECO:0000313" key="14">
    <source>
        <dbReference type="EMBL" id="NBD23377.1"/>
    </source>
</evidence>
<accession>A0ABW9XL87</accession>
<keyword evidence="15" id="KW-1185">Reference proteome</keyword>
<dbReference type="CDD" id="cd03225">
    <property type="entry name" value="ABC_cobalt_CbiO_domain1"/>
    <property type="match status" value="1"/>
</dbReference>
<dbReference type="InterPro" id="IPR015856">
    <property type="entry name" value="ABC_transpr_CbiO/EcfA_su"/>
</dbReference>
<comment type="caution">
    <text evidence="14">The sequence shown here is derived from an EMBL/GenBank/DDBJ whole genome shotgun (WGS) entry which is preliminary data.</text>
</comment>
<keyword evidence="4" id="KW-1003">Cell membrane</keyword>
<dbReference type="Pfam" id="PF00005">
    <property type="entry name" value="ABC_tran"/>
    <property type="match status" value="1"/>
</dbReference>
<dbReference type="PANTHER" id="PTHR43553:SF24">
    <property type="entry name" value="ENERGY-COUPLING FACTOR TRANSPORTER ATP-BINDING PROTEIN ECFA1"/>
    <property type="match status" value="1"/>
</dbReference>
<keyword evidence="9 12" id="KW-1133">Transmembrane helix</keyword>
<evidence type="ECO:0000256" key="1">
    <source>
        <dbReference type="ARBA" id="ARBA00004141"/>
    </source>
</evidence>
<dbReference type="Proteomes" id="UP000665561">
    <property type="component" value="Unassembled WGS sequence"/>
</dbReference>
<dbReference type="InterPro" id="IPR003593">
    <property type="entry name" value="AAA+_ATPase"/>
</dbReference>
<reference evidence="14 15" key="1">
    <citation type="submission" date="2020-01" db="EMBL/GenBank/DDBJ databases">
        <title>Paenibacillus soybeanensis sp. nov. isolated from the nodules of soybean (Glycine max(L.) Merr).</title>
        <authorList>
            <person name="Wang H."/>
        </authorList>
    </citation>
    <scope>NUCLEOTIDE SEQUENCE [LARGE SCALE GENOMIC DNA]</scope>
    <source>
        <strain evidence="14 15">T1</strain>
    </source>
</reference>
<feature type="domain" description="ABC transporter" evidence="13">
    <location>
        <begin position="9"/>
        <end position="256"/>
    </location>
</feature>
<feature type="region of interest" description="Disordered" evidence="11">
    <location>
        <begin position="321"/>
        <end position="415"/>
    </location>
</feature>
<dbReference type="Pfam" id="PF02361">
    <property type="entry name" value="CbiQ"/>
    <property type="match status" value="1"/>
</dbReference>
<dbReference type="InterPro" id="IPR003339">
    <property type="entry name" value="ABC/ECF_trnsptr_transmembrane"/>
</dbReference>
<keyword evidence="5 12" id="KW-0812">Transmembrane</keyword>
<dbReference type="RefSeq" id="WP_161741796.1">
    <property type="nucleotide sequence ID" value="NZ_JAAAMV010000002.1"/>
</dbReference>
<keyword evidence="3" id="KW-0813">Transport</keyword>
<sequence>MIGSPSVRLTLQGIRLAGDGGPASEASIANGSLQLRGGTITVLVGANGSGKTRFMEMVAGLRPPEGMAVSFGDAALRQGTRRSLRRGGKLNPKALLAYAYSCQSPEEQLFMRSVEEELRYSLRPYALPQPELGRRISAALAAVNWDASWLGRDPYAMSGGERRRTALACLFAPPASWLLLDEPTAGLDAEGHALLGDKLRRCADEGQGVLLISHESDWAFELADRILLMHPDGSLRSCDKSELLANPNWLAEAGMDMPDWFGIAALSARFGVSSEAVWNPVELAEAIAVLSPQERPLAFTSTAASCVRINGVSDQQRRLAGTSAAASDVPLEGRSNKERPIVDITTAASDMPSVGPSSKERATAETTTAASDVPSVGLSSKERPPANTSTATESVTMMTGTASTRMPESRTAASPVPVRTPFALRAGASRPSPIARFDARAVWLTYILLSTAILQLSGWPTIGIAAIMVAAAIGFGRIPLRRWRGAINAIATFTVAISLFAGFGHGGDGDGFWDGSASLASLESLARPLLVMLLGFGLPVAVTPLRLRRSLEQLFVRFGRIPLWGTKLLLIITLLLRFVPVLLAEWERFARIAAARGKQPGSAWRGGIRRIRETALPFMLSLFRLGDGVTDALESRGVGAQAHPTVLVTEVWKPRDTLLVIAGAAAVALLWL</sequence>
<evidence type="ECO:0000313" key="15">
    <source>
        <dbReference type="Proteomes" id="UP000665561"/>
    </source>
</evidence>
<protein>
    <submittedName>
        <fullName evidence="14">ATP-binding cassette domain-containing protein</fullName>
    </submittedName>
</protein>
<keyword evidence="6" id="KW-0547">Nucleotide-binding</keyword>
<proteinExistence type="inferred from homology"/>
<evidence type="ECO:0000256" key="6">
    <source>
        <dbReference type="ARBA" id="ARBA00022741"/>
    </source>
</evidence>
<dbReference type="EMBL" id="JAAAMV010000002">
    <property type="protein sequence ID" value="NBD23377.1"/>
    <property type="molecule type" value="Genomic_DNA"/>
</dbReference>
<name>A0ABW9XL87_9BACL</name>
<dbReference type="InterPro" id="IPR050095">
    <property type="entry name" value="ECF_ABC_transporter_ATP-bd"/>
</dbReference>
<dbReference type="InterPro" id="IPR003439">
    <property type="entry name" value="ABC_transporter-like_ATP-bd"/>
</dbReference>
<comment type="similarity">
    <text evidence="2">Belongs to the ABC transporter superfamily.</text>
</comment>
<feature type="transmembrane region" description="Helical" evidence="12">
    <location>
        <begin position="525"/>
        <end position="547"/>
    </location>
</feature>
<evidence type="ECO:0000256" key="9">
    <source>
        <dbReference type="ARBA" id="ARBA00022989"/>
    </source>
</evidence>
<evidence type="ECO:0000256" key="10">
    <source>
        <dbReference type="ARBA" id="ARBA00023136"/>
    </source>
</evidence>
<evidence type="ECO:0000256" key="7">
    <source>
        <dbReference type="ARBA" id="ARBA00022840"/>
    </source>
</evidence>
<feature type="compositionally biased region" description="Polar residues" evidence="11">
    <location>
        <begin position="386"/>
        <end position="406"/>
    </location>
</feature>
<evidence type="ECO:0000256" key="11">
    <source>
        <dbReference type="SAM" id="MobiDB-lite"/>
    </source>
</evidence>
<evidence type="ECO:0000256" key="12">
    <source>
        <dbReference type="SAM" id="Phobius"/>
    </source>
</evidence>
<feature type="transmembrane region" description="Helical" evidence="12">
    <location>
        <begin position="443"/>
        <end position="473"/>
    </location>
</feature>
<feature type="transmembrane region" description="Helical" evidence="12">
    <location>
        <begin position="485"/>
        <end position="505"/>
    </location>
</feature>